<dbReference type="InterPro" id="IPR000326">
    <property type="entry name" value="PAP2/HPO"/>
</dbReference>
<feature type="transmembrane region" description="Helical" evidence="2">
    <location>
        <begin position="58"/>
        <end position="77"/>
    </location>
</feature>
<evidence type="ECO:0000259" key="3">
    <source>
        <dbReference type="Pfam" id="PF01569"/>
    </source>
</evidence>
<dbReference type="InterPro" id="IPR036938">
    <property type="entry name" value="PAP2/HPO_sf"/>
</dbReference>
<reference evidence="4 5" key="1">
    <citation type="submission" date="2019-03" db="EMBL/GenBank/DDBJ databases">
        <title>Draft genome sequences of novel Actinobacteria.</title>
        <authorList>
            <person name="Sahin N."/>
            <person name="Ay H."/>
            <person name="Saygin H."/>
        </authorList>
    </citation>
    <scope>NUCLEOTIDE SEQUENCE [LARGE SCALE GENOMIC DNA]</scope>
    <source>
        <strain evidence="4 5">DSM 45941</strain>
    </source>
</reference>
<name>A0A4R5AP73_9ACTN</name>
<keyword evidence="2" id="KW-1133">Transmembrane helix</keyword>
<keyword evidence="2" id="KW-0472">Membrane</keyword>
<feature type="transmembrane region" description="Helical" evidence="2">
    <location>
        <begin position="182"/>
        <end position="200"/>
    </location>
</feature>
<sequence>MLYGAGIFITTAVGLILGEVLQRFEHPVDWAVFHWVEDASGQGWLHAMTALGRMGDPWPTRYTAIVAIVILTGVAIARRERFWVPAGFIGGSVVVEKFDQTALAKIVDRGHPPTGLGTFPSGGCVRILVIYGAIMLVVLAYLRAGRVVRSFGWSLIATMAFAEGYTRIYVGKHWATDVLGGWVLGGLMLAVTVFAGRALLARERPPLPAGRDGAAERNPPSAAAAADVS</sequence>
<dbReference type="Pfam" id="PF01569">
    <property type="entry name" value="PAP2"/>
    <property type="match status" value="1"/>
</dbReference>
<dbReference type="Gene3D" id="1.20.144.10">
    <property type="entry name" value="Phosphatidic acid phosphatase type 2/haloperoxidase"/>
    <property type="match status" value="1"/>
</dbReference>
<accession>A0A4R5AP73</accession>
<dbReference type="OrthoDB" id="5289372at2"/>
<dbReference type="AlphaFoldDB" id="A0A4R5AP73"/>
<evidence type="ECO:0000256" key="1">
    <source>
        <dbReference type="SAM" id="MobiDB-lite"/>
    </source>
</evidence>
<evidence type="ECO:0000256" key="2">
    <source>
        <dbReference type="SAM" id="Phobius"/>
    </source>
</evidence>
<evidence type="ECO:0000313" key="4">
    <source>
        <dbReference type="EMBL" id="TDD72834.1"/>
    </source>
</evidence>
<dbReference type="Proteomes" id="UP000295578">
    <property type="component" value="Unassembled WGS sequence"/>
</dbReference>
<feature type="region of interest" description="Disordered" evidence="1">
    <location>
        <begin position="206"/>
        <end position="229"/>
    </location>
</feature>
<feature type="domain" description="Phosphatidic acid phosphatase type 2/haloperoxidase" evidence="3">
    <location>
        <begin position="118"/>
        <end position="193"/>
    </location>
</feature>
<gene>
    <name evidence="4" type="ORF">E1293_32315</name>
</gene>
<feature type="transmembrane region" description="Helical" evidence="2">
    <location>
        <begin position="151"/>
        <end position="170"/>
    </location>
</feature>
<protein>
    <submittedName>
        <fullName evidence="4">Phosphatase PAP2 family protein</fullName>
    </submittedName>
</protein>
<feature type="transmembrane region" description="Helical" evidence="2">
    <location>
        <begin position="125"/>
        <end position="144"/>
    </location>
</feature>
<keyword evidence="2" id="KW-0812">Transmembrane</keyword>
<evidence type="ECO:0000313" key="5">
    <source>
        <dbReference type="Proteomes" id="UP000295578"/>
    </source>
</evidence>
<dbReference type="SUPFAM" id="SSF48317">
    <property type="entry name" value="Acid phosphatase/Vanadium-dependent haloperoxidase"/>
    <property type="match status" value="1"/>
</dbReference>
<keyword evidence="5" id="KW-1185">Reference proteome</keyword>
<organism evidence="4 5">
    <name type="scientific">Actinomadura darangshiensis</name>
    <dbReference type="NCBI Taxonomy" id="705336"/>
    <lineage>
        <taxon>Bacteria</taxon>
        <taxon>Bacillati</taxon>
        <taxon>Actinomycetota</taxon>
        <taxon>Actinomycetes</taxon>
        <taxon>Streptosporangiales</taxon>
        <taxon>Thermomonosporaceae</taxon>
        <taxon>Actinomadura</taxon>
    </lineage>
</organism>
<comment type="caution">
    <text evidence="4">The sequence shown here is derived from an EMBL/GenBank/DDBJ whole genome shotgun (WGS) entry which is preliminary data.</text>
</comment>
<proteinExistence type="predicted"/>
<dbReference type="EMBL" id="SMKY01000201">
    <property type="protein sequence ID" value="TDD72834.1"/>
    <property type="molecule type" value="Genomic_DNA"/>
</dbReference>